<dbReference type="InterPro" id="IPR051624">
    <property type="entry name" value="RMD1/Sad1-interacting"/>
</dbReference>
<dbReference type="OrthoDB" id="18302at2759"/>
<dbReference type="AlphaFoldDB" id="F0ZSV2"/>
<dbReference type="InterPro" id="IPR003734">
    <property type="entry name" value="DUF155"/>
</dbReference>
<gene>
    <name evidence="4" type="ORF">DICPUDRAFT_37430</name>
</gene>
<dbReference type="VEuPathDB" id="AmoebaDB:DICPUDRAFT_37430"/>
<evidence type="ECO:0000256" key="2">
    <source>
        <dbReference type="SAM" id="MobiDB-lite"/>
    </source>
</evidence>
<dbReference type="PANTHER" id="PTHR16255">
    <property type="entry name" value="REQUIRED FOR MEIOTIC NUCLEAR DIVISION PROTEIN 1 HOMOLOG"/>
    <property type="match status" value="1"/>
</dbReference>
<reference evidence="5" key="1">
    <citation type="journal article" date="2011" name="Genome Biol.">
        <title>Comparative genomics of the social amoebae Dictyostelium discoideum and Dictyostelium purpureum.</title>
        <authorList>
            <consortium name="US DOE Joint Genome Institute (JGI-PGF)"/>
            <person name="Sucgang R."/>
            <person name="Kuo A."/>
            <person name="Tian X."/>
            <person name="Salerno W."/>
            <person name="Parikh A."/>
            <person name="Feasley C.L."/>
            <person name="Dalin E."/>
            <person name="Tu H."/>
            <person name="Huang E."/>
            <person name="Barry K."/>
            <person name="Lindquist E."/>
            <person name="Shapiro H."/>
            <person name="Bruce D."/>
            <person name="Schmutz J."/>
            <person name="Salamov A."/>
            <person name="Fey P."/>
            <person name="Gaudet P."/>
            <person name="Anjard C."/>
            <person name="Babu M.M."/>
            <person name="Basu S."/>
            <person name="Bushmanova Y."/>
            <person name="van der Wel H."/>
            <person name="Katoh-Kurasawa M."/>
            <person name="Dinh C."/>
            <person name="Coutinho P.M."/>
            <person name="Saito T."/>
            <person name="Elias M."/>
            <person name="Schaap P."/>
            <person name="Kay R.R."/>
            <person name="Henrissat B."/>
            <person name="Eichinger L."/>
            <person name="Rivero F."/>
            <person name="Putnam N.H."/>
            <person name="West C.M."/>
            <person name="Loomis W.F."/>
            <person name="Chisholm R.L."/>
            <person name="Shaulsky G."/>
            <person name="Strassmann J.E."/>
            <person name="Queller D.C."/>
            <person name="Kuspa A."/>
            <person name="Grigoriev I.V."/>
        </authorList>
    </citation>
    <scope>NUCLEOTIDE SEQUENCE [LARGE SCALE GENOMIC DNA]</scope>
    <source>
        <strain evidence="5">QSDP1</strain>
    </source>
</reference>
<dbReference type="FunCoup" id="F0ZSV2">
    <property type="interactions" value="125"/>
</dbReference>
<dbReference type="Proteomes" id="UP000001064">
    <property type="component" value="Unassembled WGS sequence"/>
</dbReference>
<organism evidence="4 5">
    <name type="scientific">Dictyostelium purpureum</name>
    <name type="common">Slime mold</name>
    <dbReference type="NCBI Taxonomy" id="5786"/>
    <lineage>
        <taxon>Eukaryota</taxon>
        <taxon>Amoebozoa</taxon>
        <taxon>Evosea</taxon>
        <taxon>Eumycetozoa</taxon>
        <taxon>Dictyostelia</taxon>
        <taxon>Dictyosteliales</taxon>
        <taxon>Dictyosteliaceae</taxon>
        <taxon>Dictyostelium</taxon>
    </lineage>
</organism>
<accession>F0ZSV2</accession>
<dbReference type="eggNOG" id="KOG2861">
    <property type="taxonomic scope" value="Eukaryota"/>
</dbReference>
<keyword evidence="5" id="KW-1185">Reference proteome</keyword>
<dbReference type="Pfam" id="PF02582">
    <property type="entry name" value="DUF155"/>
    <property type="match status" value="1"/>
</dbReference>
<feature type="compositionally biased region" description="Low complexity" evidence="2">
    <location>
        <begin position="75"/>
        <end position="105"/>
    </location>
</feature>
<evidence type="ECO:0000259" key="3">
    <source>
        <dbReference type="Pfam" id="PF02582"/>
    </source>
</evidence>
<evidence type="ECO:0000313" key="4">
    <source>
        <dbReference type="EMBL" id="EGC32973.1"/>
    </source>
</evidence>
<evidence type="ECO:0000313" key="5">
    <source>
        <dbReference type="Proteomes" id="UP000001064"/>
    </source>
</evidence>
<proteinExistence type="inferred from homology"/>
<dbReference type="EMBL" id="GL871164">
    <property type="protein sequence ID" value="EGC32973.1"/>
    <property type="molecule type" value="Genomic_DNA"/>
</dbReference>
<evidence type="ECO:0000256" key="1">
    <source>
        <dbReference type="ARBA" id="ARBA00008306"/>
    </source>
</evidence>
<dbReference type="KEGG" id="dpp:DICPUDRAFT_37430"/>
<sequence>MINRFNSINSFKKNLKLNYLKNFTPSSGNFLNSFTTTNTPLYSKQNSNNNCIQFFNNVNSKFVNRKYSTNNNSNFIQQQQQQQQPQPQQLVNNNHNNNNNNNSHNSHNKKIYTCKVISTSRSYKKGIENLPEGFILQRVFEPSNVRWLVNEESNRDVYIFPSFGCVVSWGITDAQLQTILNWLKPYEIRPNQTPLSDTYRYKVSNQKSFNFEISKKPQELLNLSKAQGDQEIEKFCSSYAFAQSVALFPLEDRVQNISDIVENISITGKINQLKKIEIIRQLGEQLLIKSSINLHSDFETPEFFWENTEGENIYNTVRSHCEIGKRIRIMNEKLNLITDIYDVINDEQKHKHSIRLERIIIFLIAMEIFITLLREFRDYYLEKRKEEEEEKRKKEQL</sequence>
<feature type="domain" description="DUF155" evidence="3">
    <location>
        <begin position="157"/>
        <end position="331"/>
    </location>
</feature>
<dbReference type="InParanoid" id="F0ZSV2"/>
<dbReference type="GO" id="GO:0005739">
    <property type="term" value="C:mitochondrion"/>
    <property type="evidence" value="ECO:0007669"/>
    <property type="project" value="UniProtKB-ARBA"/>
</dbReference>
<comment type="similarity">
    <text evidence="1">Belongs to the RMD1/sif2 family.</text>
</comment>
<feature type="region of interest" description="Disordered" evidence="2">
    <location>
        <begin position="75"/>
        <end position="109"/>
    </location>
</feature>
<dbReference type="PANTHER" id="PTHR16255:SF1">
    <property type="entry name" value="REQUIRED FOR MEIOTIC NUCLEAR DIVISION PROTEIN 1 HOMOLOG"/>
    <property type="match status" value="1"/>
</dbReference>
<dbReference type="RefSeq" id="XP_003290491.1">
    <property type="nucleotide sequence ID" value="XM_003290443.1"/>
</dbReference>
<dbReference type="GeneID" id="10507887"/>
<name>F0ZSV2_DICPU</name>
<protein>
    <recommendedName>
        <fullName evidence="3">DUF155 domain-containing protein</fullName>
    </recommendedName>
</protein>
<dbReference type="OMA" id="FLIAMEI"/>